<sequence length="321" mass="33439">MADDFTCPSGGKWYACPSTSTSKFVGCCASETDPCSTGCALGSIRTVAFNESNYEKFPDASCGVNSNFYTCSPGGQKTFWGCCKSVPCGPNPACPDGSLTPAFVDQPAQIAFYIASQTVSGTSSTSSATSSATSSSSERDSKSNGAAIGGAVGGALGGVLIISLIVFFLLRRRRSQQTARGETVEVVSPMMEGGKAFDPNSPNFAAQSPPPTYSATNGGYYQSIAPTGKGNPYTQSPYSQGQWAHTADGPQEMEADVGPSNRYSELPAEASRPGTHHRYSELSTGPSCRVSPHHSPKASQTENTVEPKPQGLGVVTEDTRP</sequence>
<dbReference type="EMBL" id="MU006702">
    <property type="protein sequence ID" value="KAF2632719.1"/>
    <property type="molecule type" value="Genomic_DNA"/>
</dbReference>
<dbReference type="Proteomes" id="UP000799754">
    <property type="component" value="Unassembled WGS sequence"/>
</dbReference>
<reference evidence="1" key="1">
    <citation type="journal article" date="2020" name="Stud. Mycol.">
        <title>101 Dothideomycetes genomes: a test case for predicting lifestyles and emergence of pathogens.</title>
        <authorList>
            <person name="Haridas S."/>
            <person name="Albert R."/>
            <person name="Binder M."/>
            <person name="Bloem J."/>
            <person name="Labutti K."/>
            <person name="Salamov A."/>
            <person name="Andreopoulos B."/>
            <person name="Baker S."/>
            <person name="Barry K."/>
            <person name="Bills G."/>
            <person name="Bluhm B."/>
            <person name="Cannon C."/>
            <person name="Castanera R."/>
            <person name="Culley D."/>
            <person name="Daum C."/>
            <person name="Ezra D."/>
            <person name="Gonzalez J."/>
            <person name="Henrissat B."/>
            <person name="Kuo A."/>
            <person name="Liang C."/>
            <person name="Lipzen A."/>
            <person name="Lutzoni F."/>
            <person name="Magnuson J."/>
            <person name="Mondo S."/>
            <person name="Nolan M."/>
            <person name="Ohm R."/>
            <person name="Pangilinan J."/>
            <person name="Park H.-J."/>
            <person name="Ramirez L."/>
            <person name="Alfaro M."/>
            <person name="Sun H."/>
            <person name="Tritt A."/>
            <person name="Yoshinaga Y."/>
            <person name="Zwiers L.-H."/>
            <person name="Turgeon B."/>
            <person name="Goodwin S."/>
            <person name="Spatafora J."/>
            <person name="Crous P."/>
            <person name="Grigoriev I."/>
        </authorList>
    </citation>
    <scope>NUCLEOTIDE SEQUENCE</scope>
    <source>
        <strain evidence="1">CBS 525.71</strain>
    </source>
</reference>
<name>A0ACB6SFA2_9PLEO</name>
<organism evidence="1 2">
    <name type="scientific">Macroventuria anomochaeta</name>
    <dbReference type="NCBI Taxonomy" id="301207"/>
    <lineage>
        <taxon>Eukaryota</taxon>
        <taxon>Fungi</taxon>
        <taxon>Dikarya</taxon>
        <taxon>Ascomycota</taxon>
        <taxon>Pezizomycotina</taxon>
        <taxon>Dothideomycetes</taxon>
        <taxon>Pleosporomycetidae</taxon>
        <taxon>Pleosporales</taxon>
        <taxon>Pleosporineae</taxon>
        <taxon>Didymellaceae</taxon>
        <taxon>Macroventuria</taxon>
    </lineage>
</organism>
<proteinExistence type="predicted"/>
<comment type="caution">
    <text evidence="1">The sequence shown here is derived from an EMBL/GenBank/DDBJ whole genome shotgun (WGS) entry which is preliminary data.</text>
</comment>
<evidence type="ECO:0000313" key="2">
    <source>
        <dbReference type="Proteomes" id="UP000799754"/>
    </source>
</evidence>
<protein>
    <submittedName>
        <fullName evidence="1">Uncharacterized protein</fullName>
    </submittedName>
</protein>
<accession>A0ACB6SFA2</accession>
<keyword evidence="2" id="KW-1185">Reference proteome</keyword>
<gene>
    <name evidence="1" type="ORF">BU25DRAFT_453904</name>
</gene>
<evidence type="ECO:0000313" key="1">
    <source>
        <dbReference type="EMBL" id="KAF2632719.1"/>
    </source>
</evidence>